<feature type="compositionally biased region" description="Polar residues" evidence="1">
    <location>
        <begin position="156"/>
        <end position="172"/>
    </location>
</feature>
<feature type="region of interest" description="Disordered" evidence="1">
    <location>
        <begin position="112"/>
        <end position="181"/>
    </location>
</feature>
<feature type="compositionally biased region" description="Basic and acidic residues" evidence="1">
    <location>
        <begin position="232"/>
        <end position="256"/>
    </location>
</feature>
<name>A0A1D1YEN5_9ARAE</name>
<dbReference type="Pfam" id="PF07498">
    <property type="entry name" value="Rho_N"/>
    <property type="match status" value="1"/>
</dbReference>
<feature type="region of interest" description="Disordered" evidence="1">
    <location>
        <begin position="200"/>
        <end position="375"/>
    </location>
</feature>
<dbReference type="SMART" id="SM00959">
    <property type="entry name" value="Rho_N"/>
    <property type="match status" value="1"/>
</dbReference>
<evidence type="ECO:0000259" key="2">
    <source>
        <dbReference type="SMART" id="SM00959"/>
    </source>
</evidence>
<reference evidence="3" key="1">
    <citation type="submission" date="2015-07" db="EMBL/GenBank/DDBJ databases">
        <title>Transcriptome Assembly of Anthurium amnicola.</title>
        <authorList>
            <person name="Suzuki J."/>
        </authorList>
    </citation>
    <scope>NUCLEOTIDE SEQUENCE</scope>
</reference>
<dbReference type="GO" id="GO:0006353">
    <property type="term" value="P:DNA-templated transcription termination"/>
    <property type="evidence" value="ECO:0007669"/>
    <property type="project" value="InterPro"/>
</dbReference>
<protein>
    <submittedName>
        <fullName evidence="3">SAP-like protein BP-73</fullName>
    </submittedName>
</protein>
<dbReference type="PANTHER" id="PTHR34449">
    <property type="entry name" value="RHO TERMINATION FACTOR"/>
    <property type="match status" value="1"/>
</dbReference>
<proteinExistence type="predicted"/>
<evidence type="ECO:0000256" key="1">
    <source>
        <dbReference type="SAM" id="MobiDB-lite"/>
    </source>
</evidence>
<dbReference type="AlphaFoldDB" id="A0A1D1YEN5"/>
<organism evidence="3">
    <name type="scientific">Anthurium amnicola</name>
    <dbReference type="NCBI Taxonomy" id="1678845"/>
    <lineage>
        <taxon>Eukaryota</taxon>
        <taxon>Viridiplantae</taxon>
        <taxon>Streptophyta</taxon>
        <taxon>Embryophyta</taxon>
        <taxon>Tracheophyta</taxon>
        <taxon>Spermatophyta</taxon>
        <taxon>Magnoliopsida</taxon>
        <taxon>Liliopsida</taxon>
        <taxon>Araceae</taxon>
        <taxon>Pothoideae</taxon>
        <taxon>Potheae</taxon>
        <taxon>Anthurium</taxon>
    </lineage>
</organism>
<feature type="compositionally biased region" description="Low complexity" evidence="1">
    <location>
        <begin position="126"/>
        <end position="135"/>
    </location>
</feature>
<feature type="compositionally biased region" description="Pro residues" evidence="1">
    <location>
        <begin position="1"/>
        <end position="11"/>
    </location>
</feature>
<evidence type="ECO:0000313" key="3">
    <source>
        <dbReference type="EMBL" id="JAT53108.1"/>
    </source>
</evidence>
<feature type="non-terminal residue" evidence="3">
    <location>
        <position position="1"/>
    </location>
</feature>
<dbReference type="EMBL" id="GDJX01014828">
    <property type="protein sequence ID" value="JAT53108.1"/>
    <property type="molecule type" value="Transcribed_RNA"/>
</dbReference>
<feature type="compositionally biased region" description="Basic and acidic residues" evidence="1">
    <location>
        <begin position="200"/>
        <end position="210"/>
    </location>
</feature>
<accession>A0A1D1YEN5</accession>
<gene>
    <name evidence="3" type="primary">BP-73_7</name>
    <name evidence="3" type="ORF">g.61843</name>
</gene>
<sequence length="410" mass="45871">YPRPHFLPPQSPFQRRQSRPHPSPPARRQAAGRCPPSAVVCSWSSSAVAVVNPMQSIAAFNTGCVLHEGNFLPCFGISRSVAVSPYSCNGDYKLFHPAKILLKRYGSKRRSLACTSSSSQRKNPDFSRQSRGFSRGRNRQNQERDNSENPEDATDVLSSKNGPLLHLSNNPRHQVMATPGQREKEIVELFRKVQAQLRERAATKEERKIEASSQGQGERGTVDSLLKLLRKHSVDQGKKKSGEKNFDLDQPERSSPFEDLQNSNFFESNSIISEEDVEETNIPTVARRPPSNFQRRSPVPRVKYQPVYSEEESTSLGSPLKLEGRKSNAKEQDEEPISLDEREAFDDEPSEPSDVDDTDEDDTGLSSTENADLSSLRISELRALAKSRGMKGYSKLKKSELVELLSVEGD</sequence>
<feature type="region of interest" description="Disordered" evidence="1">
    <location>
        <begin position="1"/>
        <end position="32"/>
    </location>
</feature>
<feature type="compositionally biased region" description="Acidic residues" evidence="1">
    <location>
        <begin position="332"/>
        <end position="363"/>
    </location>
</feature>
<feature type="compositionally biased region" description="Low complexity" evidence="1">
    <location>
        <begin position="262"/>
        <end position="272"/>
    </location>
</feature>
<feature type="domain" description="Rho termination factor-like N-terminal" evidence="2">
    <location>
        <begin position="372"/>
        <end position="410"/>
    </location>
</feature>
<feature type="compositionally biased region" description="Basic and acidic residues" evidence="1">
    <location>
        <begin position="322"/>
        <end position="331"/>
    </location>
</feature>
<dbReference type="InterPro" id="IPR011112">
    <property type="entry name" value="Rho-like_N"/>
</dbReference>
<dbReference type="PANTHER" id="PTHR34449:SF5">
    <property type="entry name" value="ATP BINDING _ ATPASE"/>
    <property type="match status" value="1"/>
</dbReference>